<organism evidence="1 2">
    <name type="scientific">Candidatus Beckwithbacteria bacterium CG23_combo_of_CG06-09_8_20_14_all_34_8</name>
    <dbReference type="NCBI Taxonomy" id="1974497"/>
    <lineage>
        <taxon>Bacteria</taxon>
        <taxon>Candidatus Beckwithiibacteriota</taxon>
    </lineage>
</organism>
<accession>A0A2H0B551</accession>
<evidence type="ECO:0000313" key="2">
    <source>
        <dbReference type="Proteomes" id="UP000229459"/>
    </source>
</evidence>
<reference evidence="1 2" key="1">
    <citation type="submission" date="2017-09" db="EMBL/GenBank/DDBJ databases">
        <title>Depth-based differentiation of microbial function through sediment-hosted aquifers and enrichment of novel symbionts in the deep terrestrial subsurface.</title>
        <authorList>
            <person name="Probst A.J."/>
            <person name="Ladd B."/>
            <person name="Jarett J.K."/>
            <person name="Geller-Mcgrath D.E."/>
            <person name="Sieber C.M."/>
            <person name="Emerson J.B."/>
            <person name="Anantharaman K."/>
            <person name="Thomas B.C."/>
            <person name="Malmstrom R."/>
            <person name="Stieglmeier M."/>
            <person name="Klingl A."/>
            <person name="Woyke T."/>
            <person name="Ryan C.M."/>
            <person name="Banfield J.F."/>
        </authorList>
    </citation>
    <scope>NUCLEOTIDE SEQUENCE [LARGE SCALE GENOMIC DNA]</scope>
    <source>
        <strain evidence="1">CG23_combo_of_CG06-09_8_20_14_all_34_8</strain>
    </source>
</reference>
<dbReference type="EMBL" id="PCSR01000107">
    <property type="protein sequence ID" value="PIP52787.1"/>
    <property type="molecule type" value="Genomic_DNA"/>
</dbReference>
<dbReference type="AlphaFoldDB" id="A0A2H0B551"/>
<name>A0A2H0B551_9BACT</name>
<protein>
    <submittedName>
        <fullName evidence="1">Uncharacterized protein</fullName>
    </submittedName>
</protein>
<evidence type="ECO:0000313" key="1">
    <source>
        <dbReference type="EMBL" id="PIP52787.1"/>
    </source>
</evidence>
<dbReference type="Proteomes" id="UP000229459">
    <property type="component" value="Unassembled WGS sequence"/>
</dbReference>
<sequence length="90" mass="9871">MNTNKKPVGKDGIIKVTKNVIIPKPTGFKRLRKAAKLSSKFLLNQHQISIAAAAAFFLSLFSLTRSAEASSWCLSAYQLLASGRQCVIYI</sequence>
<comment type="caution">
    <text evidence="1">The sequence shown here is derived from an EMBL/GenBank/DDBJ whole genome shotgun (WGS) entry which is preliminary data.</text>
</comment>
<gene>
    <name evidence="1" type="ORF">COX08_04560</name>
</gene>
<proteinExistence type="predicted"/>